<evidence type="ECO:0000256" key="1">
    <source>
        <dbReference type="SAM" id="MobiDB-lite"/>
    </source>
</evidence>
<feature type="region of interest" description="Disordered" evidence="1">
    <location>
        <begin position="85"/>
        <end position="113"/>
    </location>
</feature>
<dbReference type="EMBL" id="MN739205">
    <property type="protein sequence ID" value="QHS93505.1"/>
    <property type="molecule type" value="Genomic_DNA"/>
</dbReference>
<feature type="region of interest" description="Disordered" evidence="1">
    <location>
        <begin position="149"/>
        <end position="176"/>
    </location>
</feature>
<proteinExistence type="predicted"/>
<dbReference type="AlphaFoldDB" id="A0A6C0BM92"/>
<protein>
    <submittedName>
        <fullName evidence="2">Uncharacterized protein</fullName>
    </submittedName>
</protein>
<organism evidence="2">
    <name type="scientific">viral metagenome</name>
    <dbReference type="NCBI Taxonomy" id="1070528"/>
    <lineage>
        <taxon>unclassified sequences</taxon>
        <taxon>metagenomes</taxon>
        <taxon>organismal metagenomes</taxon>
    </lineage>
</organism>
<sequence length="425" mass="48203">MDVEEDLELDALVMALIEHEFGQTKPKTPPPLPPLQGSQGAKKIEITVPTLWPKKAARKPAKSKMSTTRRDIEQAVRKNMPMRLTGRDLPVRGPAKPKSTMKPGLARSATGAPVTVKRRRELKPITAEAEKRHLAAESTATQIASVKPIKRRPVPEQSARSVPTFGQPMPYRRPARRERPVDDGRLYLVFRVAEDSILNNSQIRGERGEMDYFRRTMLTAEQLNNVRTEITRVADAERVQDLEAYVAWLKRLAAAHLNWLALQGRIIRNVAQAKPLTVAESRLLSDSLAGYLDELEALTELAKRPVSNVRGPRQVMNMYQRAQLEPLDRIQYVWNYVLDSQQGIPLYQARTFNADPDDLFAILDNLDRAASTMTRMLRADASVSWQQKVAQLNQARDEIEAVLEDEVIEYPDDLTFEPLKWPLPQ</sequence>
<evidence type="ECO:0000313" key="2">
    <source>
        <dbReference type="EMBL" id="QHS93505.1"/>
    </source>
</evidence>
<accession>A0A6C0BM92</accession>
<reference evidence="2" key="1">
    <citation type="journal article" date="2020" name="Nature">
        <title>Giant virus diversity and host interactions through global metagenomics.</title>
        <authorList>
            <person name="Schulz F."/>
            <person name="Roux S."/>
            <person name="Paez-Espino D."/>
            <person name="Jungbluth S."/>
            <person name="Walsh D.A."/>
            <person name="Denef V.J."/>
            <person name="McMahon K.D."/>
            <person name="Konstantinidis K.T."/>
            <person name="Eloe-Fadrosh E.A."/>
            <person name="Kyrpides N.C."/>
            <person name="Woyke T."/>
        </authorList>
    </citation>
    <scope>NUCLEOTIDE SEQUENCE</scope>
    <source>
        <strain evidence="2">GVMAG-M-3300017989-17</strain>
    </source>
</reference>
<name>A0A6C0BM92_9ZZZZ</name>